<dbReference type="AlphaFoldDB" id="A0A0N0LT60"/>
<proteinExistence type="inferred from homology"/>
<protein>
    <submittedName>
        <fullName evidence="9">Acyl-CoA dehydrogenase</fullName>
    </submittedName>
</protein>
<keyword evidence="3 5" id="KW-0285">Flavoprotein</keyword>
<dbReference type="GO" id="GO:0050660">
    <property type="term" value="F:flavin adenine dinucleotide binding"/>
    <property type="evidence" value="ECO:0007669"/>
    <property type="project" value="InterPro"/>
</dbReference>
<dbReference type="InterPro" id="IPR036250">
    <property type="entry name" value="AcylCo_DH-like_C"/>
</dbReference>
<gene>
    <name evidence="9" type="ORF">HPU229334_12260</name>
</gene>
<dbReference type="Pfam" id="PF00441">
    <property type="entry name" value="Acyl-CoA_dh_1"/>
    <property type="match status" value="1"/>
</dbReference>
<evidence type="ECO:0000313" key="9">
    <source>
        <dbReference type="EMBL" id="KPH54839.1"/>
    </source>
</evidence>
<evidence type="ECO:0000256" key="5">
    <source>
        <dbReference type="RuleBase" id="RU362125"/>
    </source>
</evidence>
<dbReference type="Gene3D" id="1.20.140.10">
    <property type="entry name" value="Butyryl-CoA Dehydrogenase, subunit A, domain 3"/>
    <property type="match status" value="1"/>
</dbReference>
<dbReference type="PANTHER" id="PTHR43884">
    <property type="entry name" value="ACYL-COA DEHYDROGENASE"/>
    <property type="match status" value="1"/>
</dbReference>
<dbReference type="Pfam" id="PF02771">
    <property type="entry name" value="Acyl-CoA_dh_N"/>
    <property type="match status" value="1"/>
</dbReference>
<dbReference type="Pfam" id="PF02770">
    <property type="entry name" value="Acyl-CoA_dh_M"/>
    <property type="match status" value="1"/>
</dbReference>
<reference evidence="9 10" key="1">
    <citation type="submission" date="2014-06" db="EMBL/GenBank/DDBJ databases">
        <title>Helicobacter pullorum isolates in fresh chicken meat - phenotypic and genotypic features.</title>
        <authorList>
            <person name="Borges V."/>
            <person name="Santos A."/>
            <person name="Correia C.B."/>
            <person name="Saraiva M."/>
            <person name="Menard A."/>
            <person name="Vieira L."/>
            <person name="Sampaio D.A."/>
            <person name="Gomes J.P."/>
            <person name="Oleastro M."/>
        </authorList>
    </citation>
    <scope>NUCLEOTIDE SEQUENCE [LARGE SCALE GENOMIC DNA]</scope>
    <source>
        <strain evidence="9 10">229334/12</strain>
    </source>
</reference>
<dbReference type="InterPro" id="IPR009075">
    <property type="entry name" value="AcylCo_DH/oxidase_C"/>
</dbReference>
<accession>A0A0N0LT60</accession>
<feature type="domain" description="Acyl-CoA oxidase/dehydrogenase middle" evidence="7">
    <location>
        <begin position="116"/>
        <end position="210"/>
    </location>
</feature>
<evidence type="ECO:0000259" key="6">
    <source>
        <dbReference type="Pfam" id="PF00441"/>
    </source>
</evidence>
<feature type="domain" description="Acyl-CoA dehydrogenase/oxidase C-terminal" evidence="6">
    <location>
        <begin position="240"/>
        <end position="359"/>
    </location>
</feature>
<evidence type="ECO:0000313" key="10">
    <source>
        <dbReference type="Proteomes" id="UP000037997"/>
    </source>
</evidence>
<keyword evidence="5" id="KW-0560">Oxidoreductase</keyword>
<dbReference type="Proteomes" id="UP000037997">
    <property type="component" value="Unassembled WGS sequence"/>
</dbReference>
<comment type="similarity">
    <text evidence="2 5">Belongs to the acyl-CoA dehydrogenase family.</text>
</comment>
<organism evidence="9 10">
    <name type="scientific">Helicobacter pullorum</name>
    <dbReference type="NCBI Taxonomy" id="35818"/>
    <lineage>
        <taxon>Bacteria</taxon>
        <taxon>Pseudomonadati</taxon>
        <taxon>Campylobacterota</taxon>
        <taxon>Epsilonproteobacteria</taxon>
        <taxon>Campylobacterales</taxon>
        <taxon>Helicobacteraceae</taxon>
        <taxon>Helicobacter</taxon>
    </lineage>
</organism>
<dbReference type="InterPro" id="IPR013786">
    <property type="entry name" value="AcylCoA_DH/ox_N"/>
</dbReference>
<dbReference type="InterPro" id="IPR037069">
    <property type="entry name" value="AcylCoA_DH/ox_N_sf"/>
</dbReference>
<dbReference type="PATRIC" id="fig|35818.11.peg.2423"/>
<dbReference type="InterPro" id="IPR006091">
    <property type="entry name" value="Acyl-CoA_Oxase/DH_mid-dom"/>
</dbReference>
<dbReference type="InterPro" id="IPR009100">
    <property type="entry name" value="AcylCoA_DH/oxidase_NM_dom_sf"/>
</dbReference>
<sequence length="379" mass="41628">MLDLNNLENLTQKLGKEFIAPYAQEIDQKARFPKEAYEALKQQGFMGLLVPKEYGGSQGGNLAHIQTCYSLASFNASVALCYMMHNVATACIVKYATKWQKDLYLPKIAKGEISFALAYSESGSGTHFVNPDITESKKGNQRILNGRKSFVTSAQEADFYLTYTNSCELAGKKNNWIVPSTHPALIHEEGVWDGFGMRGNVSKPVQYNQVELNPQDSLLGNEGEGEEQINLVAMYFVAGLGAVYSGVGKAAYECALEHCKSRKYSNGSDLADNELVRVHLAELYTKTQSQIALVKDAANSFDIGLSDAPAKIFACRINATHLVMEICELAMRLGGGKAYSKHLPLEQYLRDALASQVMAPSLDILKIWLGNAITNKGKK</sequence>
<dbReference type="Gene3D" id="1.10.540.10">
    <property type="entry name" value="Acyl-CoA dehydrogenase/oxidase, N-terminal domain"/>
    <property type="match status" value="1"/>
</dbReference>
<name>A0A0N0LT60_9HELI</name>
<keyword evidence="4 5" id="KW-0274">FAD</keyword>
<feature type="domain" description="Acyl-CoA dehydrogenase/oxidase N-terminal" evidence="8">
    <location>
        <begin position="10"/>
        <end position="112"/>
    </location>
</feature>
<dbReference type="InterPro" id="IPR046373">
    <property type="entry name" value="Acyl-CoA_Oxase/DH_mid-dom_sf"/>
</dbReference>
<dbReference type="STRING" id="35818.HPU229336_06815"/>
<dbReference type="PANTHER" id="PTHR43884:SF12">
    <property type="entry name" value="ISOVALERYL-COA DEHYDROGENASE, MITOCHONDRIAL-RELATED"/>
    <property type="match status" value="1"/>
</dbReference>
<comment type="caution">
    <text evidence="9">The sequence shown here is derived from an EMBL/GenBank/DDBJ whole genome shotgun (WGS) entry which is preliminary data.</text>
</comment>
<dbReference type="SUPFAM" id="SSF47203">
    <property type="entry name" value="Acyl-CoA dehydrogenase C-terminal domain-like"/>
    <property type="match status" value="1"/>
</dbReference>
<dbReference type="GO" id="GO:0003995">
    <property type="term" value="F:acyl-CoA dehydrogenase activity"/>
    <property type="evidence" value="ECO:0007669"/>
    <property type="project" value="TreeGrafter"/>
</dbReference>
<evidence type="ECO:0000256" key="3">
    <source>
        <dbReference type="ARBA" id="ARBA00022630"/>
    </source>
</evidence>
<evidence type="ECO:0000256" key="1">
    <source>
        <dbReference type="ARBA" id="ARBA00001974"/>
    </source>
</evidence>
<dbReference type="EMBL" id="JNOC01000080">
    <property type="protein sequence ID" value="KPH54839.1"/>
    <property type="molecule type" value="Genomic_DNA"/>
</dbReference>
<dbReference type="RefSeq" id="WP_054198646.1">
    <property type="nucleotide sequence ID" value="NZ_JNOC01000080.1"/>
</dbReference>
<evidence type="ECO:0000259" key="7">
    <source>
        <dbReference type="Pfam" id="PF02770"/>
    </source>
</evidence>
<dbReference type="SUPFAM" id="SSF56645">
    <property type="entry name" value="Acyl-CoA dehydrogenase NM domain-like"/>
    <property type="match status" value="1"/>
</dbReference>
<evidence type="ECO:0000256" key="2">
    <source>
        <dbReference type="ARBA" id="ARBA00009347"/>
    </source>
</evidence>
<comment type="cofactor">
    <cofactor evidence="1 5">
        <name>FAD</name>
        <dbReference type="ChEBI" id="CHEBI:57692"/>
    </cofactor>
</comment>
<dbReference type="Gene3D" id="2.40.110.10">
    <property type="entry name" value="Butyryl-CoA Dehydrogenase, subunit A, domain 2"/>
    <property type="match status" value="1"/>
</dbReference>
<dbReference type="PIRSF" id="PIRSF016578">
    <property type="entry name" value="HsaA"/>
    <property type="match status" value="1"/>
</dbReference>
<evidence type="ECO:0000259" key="8">
    <source>
        <dbReference type="Pfam" id="PF02771"/>
    </source>
</evidence>
<evidence type="ECO:0000256" key="4">
    <source>
        <dbReference type="ARBA" id="ARBA00022827"/>
    </source>
</evidence>